<gene>
    <name evidence="2" type="ORF">FFV09_14465</name>
</gene>
<dbReference type="OrthoDB" id="2615815at2"/>
<proteinExistence type="predicted"/>
<reference evidence="2 3" key="1">
    <citation type="submission" date="2019-06" db="EMBL/GenBank/DDBJ databases">
        <title>Saccharibacillus brassicae sp. nov., an endophytic bacterium isolated from Chinese cabbage seeds (Brassica pekinensis).</title>
        <authorList>
            <person name="Jiang L."/>
            <person name="Lee J."/>
            <person name="Kim S.W."/>
        </authorList>
    </citation>
    <scope>NUCLEOTIDE SEQUENCE [LARGE SCALE GENOMIC DNA]</scope>
    <source>
        <strain evidence="3">KCTC 43072 / ATSA2</strain>
    </source>
</reference>
<protein>
    <submittedName>
        <fullName evidence="2">Uncharacterized protein</fullName>
    </submittedName>
</protein>
<evidence type="ECO:0000313" key="3">
    <source>
        <dbReference type="Proteomes" id="UP000316968"/>
    </source>
</evidence>
<evidence type="ECO:0000313" key="2">
    <source>
        <dbReference type="EMBL" id="QDH21932.1"/>
    </source>
</evidence>
<accession>A0A4Y6UW04</accession>
<evidence type="ECO:0000256" key="1">
    <source>
        <dbReference type="SAM" id="SignalP"/>
    </source>
</evidence>
<name>A0A4Y6UW04_SACBS</name>
<dbReference type="EMBL" id="CP041217">
    <property type="protein sequence ID" value="QDH21932.1"/>
    <property type="molecule type" value="Genomic_DNA"/>
</dbReference>
<feature type="signal peptide" evidence="1">
    <location>
        <begin position="1"/>
        <end position="24"/>
    </location>
</feature>
<dbReference type="Proteomes" id="UP000316968">
    <property type="component" value="Chromosome"/>
</dbReference>
<feature type="chain" id="PRO_5021342064" evidence="1">
    <location>
        <begin position="25"/>
        <end position="321"/>
    </location>
</feature>
<dbReference type="KEGG" id="saca:FFV09_14465"/>
<sequence length="321" mass="34884">MKLLKPAVTSVLAATLMLPAVASAEILPQEVSVQPMSTDTAMNAQTDAQGSYLINPWTKEHVYYQDAVEDSSFTTSSIVTPEAALDNHVFYDEAALKDLEKLKQESTSASLQSQQDSTDLQYQQMTESKNTLSAQTNDQFAAKALTKAQYRGQFKELSLTFGAFSCPTAGNFLLHSLQDSPSNRSYAAGTTLSNGFSRTPSYTEISIPIANAVKTANAQGKKAVSGSGSHYTSAGNAGLDWYLTLGKYKHNWAAEKMTNGTWTIYINVNDRYDYTHISPIPSSLPAKAIALVSNHAADAQNAGAIVPYISNFYMQQPNYRP</sequence>
<dbReference type="RefSeq" id="WP_141448476.1">
    <property type="nucleotide sequence ID" value="NZ_CP041217.1"/>
</dbReference>
<organism evidence="2 3">
    <name type="scientific">Saccharibacillus brassicae</name>
    <dbReference type="NCBI Taxonomy" id="2583377"/>
    <lineage>
        <taxon>Bacteria</taxon>
        <taxon>Bacillati</taxon>
        <taxon>Bacillota</taxon>
        <taxon>Bacilli</taxon>
        <taxon>Bacillales</taxon>
        <taxon>Paenibacillaceae</taxon>
        <taxon>Saccharibacillus</taxon>
    </lineage>
</organism>
<keyword evidence="3" id="KW-1185">Reference proteome</keyword>
<dbReference type="AlphaFoldDB" id="A0A4Y6UW04"/>
<keyword evidence="1" id="KW-0732">Signal</keyword>